<proteinExistence type="predicted"/>
<sequence>MAQTTSADLEPIIPEVWADMLEADIPNAIRFAPLANVDTRLEGQPGDRIKYPWWQYIGDAADIAETDVIVPTKMDTDEESMTIKEAAKGVELTDRARLYPVGNPEREARRQLTQGVAQKIDNDLVTVAASPGNGLVTVGGATPVPFTVDNMLDGIAAFGELDEGEWSDAFAGVVISPKEQIEVMKDERVQTGDKAGANATLFNGAIGSLWGVPILVSNRVATTGALLIRRNSLILAYKRRPIVETDRDILARSNVITTNVHYGVFRPNRRKGVAKFAPQA</sequence>
<comment type="caution">
    <text evidence="1">The sequence shown here is derived from an EMBL/GenBank/DDBJ whole genome shotgun (WGS) entry which is preliminary data.</text>
</comment>
<protein>
    <submittedName>
        <fullName evidence="1">Uncharacterized protein</fullName>
    </submittedName>
</protein>
<dbReference type="RefSeq" id="WP_306990564.1">
    <property type="nucleotide sequence ID" value="NZ_JAUSUT010000001.1"/>
</dbReference>
<organism evidence="1 2">
    <name type="scientific">Amycolatopsis thermophila</name>
    <dbReference type="NCBI Taxonomy" id="206084"/>
    <lineage>
        <taxon>Bacteria</taxon>
        <taxon>Bacillati</taxon>
        <taxon>Actinomycetota</taxon>
        <taxon>Actinomycetes</taxon>
        <taxon>Pseudonocardiales</taxon>
        <taxon>Pseudonocardiaceae</taxon>
        <taxon>Amycolatopsis</taxon>
    </lineage>
</organism>
<accession>A0ABU0ERN6</accession>
<evidence type="ECO:0000313" key="1">
    <source>
        <dbReference type="EMBL" id="MDQ0377951.1"/>
    </source>
</evidence>
<evidence type="ECO:0000313" key="2">
    <source>
        <dbReference type="Proteomes" id="UP001229651"/>
    </source>
</evidence>
<reference evidence="1 2" key="1">
    <citation type="submission" date="2023-07" db="EMBL/GenBank/DDBJ databases">
        <title>Sequencing the genomes of 1000 actinobacteria strains.</title>
        <authorList>
            <person name="Klenk H.-P."/>
        </authorList>
    </citation>
    <scope>NUCLEOTIDE SEQUENCE [LARGE SCALE GENOMIC DNA]</scope>
    <source>
        <strain evidence="1 2">DSM 45805</strain>
    </source>
</reference>
<dbReference type="Proteomes" id="UP001229651">
    <property type="component" value="Unassembled WGS sequence"/>
</dbReference>
<keyword evidence="2" id="KW-1185">Reference proteome</keyword>
<dbReference type="EMBL" id="JAUSUT010000001">
    <property type="protein sequence ID" value="MDQ0377951.1"/>
    <property type="molecule type" value="Genomic_DNA"/>
</dbReference>
<dbReference type="SUPFAM" id="SSF56563">
    <property type="entry name" value="Major capsid protein gp5"/>
    <property type="match status" value="1"/>
</dbReference>
<dbReference type="Pfam" id="PF25209">
    <property type="entry name" value="Phage_capsid_4"/>
    <property type="match status" value="1"/>
</dbReference>
<name>A0ABU0ERN6_9PSEU</name>
<gene>
    <name evidence="1" type="ORF">FB470_001945</name>
</gene>